<accession>A0AAV5E136</accession>
<evidence type="ECO:0000256" key="2">
    <source>
        <dbReference type="ARBA" id="ARBA00008873"/>
    </source>
</evidence>
<dbReference type="GO" id="GO:0005774">
    <property type="term" value="C:vacuolar membrane"/>
    <property type="evidence" value="ECO:0007669"/>
    <property type="project" value="UniProtKB-SubCell"/>
</dbReference>
<evidence type="ECO:0000256" key="3">
    <source>
        <dbReference type="ARBA" id="ARBA00022448"/>
    </source>
</evidence>
<evidence type="ECO:0000256" key="4">
    <source>
        <dbReference type="ARBA" id="ARBA00022692"/>
    </source>
</evidence>
<dbReference type="FunFam" id="1.20.1510.10:FF:000029">
    <property type="entry name" value="Zinc transporter 7"/>
    <property type="match status" value="1"/>
</dbReference>
<evidence type="ECO:0000256" key="7">
    <source>
        <dbReference type="ARBA" id="ARBA00023136"/>
    </source>
</evidence>
<feature type="transmembrane region" description="Helical" evidence="9">
    <location>
        <begin position="457"/>
        <end position="480"/>
    </location>
</feature>
<keyword evidence="4 9" id="KW-0812">Transmembrane</keyword>
<dbReference type="InterPro" id="IPR036837">
    <property type="entry name" value="Cation_efflux_CTD_sf"/>
</dbReference>
<feature type="domain" description="Cation efflux protein transmembrane" evidence="10">
    <location>
        <begin position="635"/>
        <end position="701"/>
    </location>
</feature>
<dbReference type="SUPFAM" id="SSF160240">
    <property type="entry name" value="Cation efflux protein cytoplasmic domain-like"/>
    <property type="match status" value="1"/>
</dbReference>
<feature type="compositionally biased region" description="Basic and acidic residues" evidence="8">
    <location>
        <begin position="511"/>
        <end position="540"/>
    </location>
</feature>
<feature type="transmembrane region" description="Helical" evidence="9">
    <location>
        <begin position="359"/>
        <end position="380"/>
    </location>
</feature>
<dbReference type="PANTHER" id="PTHR45755:SF4">
    <property type="entry name" value="ZINC TRANSPORTER 7"/>
    <property type="match status" value="1"/>
</dbReference>
<keyword evidence="12" id="KW-1185">Reference proteome</keyword>
<dbReference type="InterPro" id="IPR058533">
    <property type="entry name" value="Cation_efflux_TM"/>
</dbReference>
<evidence type="ECO:0000256" key="8">
    <source>
        <dbReference type="SAM" id="MobiDB-lite"/>
    </source>
</evidence>
<evidence type="ECO:0000256" key="6">
    <source>
        <dbReference type="ARBA" id="ARBA00023065"/>
    </source>
</evidence>
<comment type="subcellular location">
    <subcellularLocation>
        <location evidence="1">Membrane</location>
        <topology evidence="1">Multi-pass membrane protein</topology>
    </subcellularLocation>
</comment>
<comment type="caution">
    <text evidence="11">The sequence shown here is derived from an EMBL/GenBank/DDBJ whole genome shotgun (WGS) entry which is preliminary data.</text>
</comment>
<dbReference type="GO" id="GO:0006882">
    <property type="term" value="P:intracellular zinc ion homeostasis"/>
    <property type="evidence" value="ECO:0007669"/>
    <property type="project" value="InterPro"/>
</dbReference>
<protein>
    <recommendedName>
        <fullName evidence="10">Cation efflux protein transmembrane domain-containing protein</fullName>
    </recommendedName>
</protein>
<dbReference type="NCBIfam" id="TIGR01297">
    <property type="entry name" value="CDF"/>
    <property type="match status" value="1"/>
</dbReference>
<reference evidence="11" key="1">
    <citation type="journal article" date="2018" name="DNA Res.">
        <title>Multiple hybrid de novo genome assembly of finger millet, an orphan allotetraploid crop.</title>
        <authorList>
            <person name="Hatakeyama M."/>
            <person name="Aluri S."/>
            <person name="Balachadran M.T."/>
            <person name="Sivarajan S.R."/>
            <person name="Patrignani A."/>
            <person name="Gruter S."/>
            <person name="Poveda L."/>
            <person name="Shimizu-Inatsugi R."/>
            <person name="Baeten J."/>
            <person name="Francoijs K.J."/>
            <person name="Nataraja K.N."/>
            <person name="Reddy Y.A.N."/>
            <person name="Phadnis S."/>
            <person name="Ravikumar R.L."/>
            <person name="Schlapbach R."/>
            <person name="Sreeman S.M."/>
            <person name="Shimizu K.K."/>
        </authorList>
    </citation>
    <scope>NUCLEOTIDE SEQUENCE</scope>
</reference>
<feature type="region of interest" description="Disordered" evidence="8">
    <location>
        <begin position="488"/>
        <end position="590"/>
    </location>
</feature>
<dbReference type="GO" id="GO:0005794">
    <property type="term" value="C:Golgi apparatus"/>
    <property type="evidence" value="ECO:0007669"/>
    <property type="project" value="TreeGrafter"/>
</dbReference>
<organism evidence="11 12">
    <name type="scientific">Eleusine coracana subsp. coracana</name>
    <dbReference type="NCBI Taxonomy" id="191504"/>
    <lineage>
        <taxon>Eukaryota</taxon>
        <taxon>Viridiplantae</taxon>
        <taxon>Streptophyta</taxon>
        <taxon>Embryophyta</taxon>
        <taxon>Tracheophyta</taxon>
        <taxon>Spermatophyta</taxon>
        <taxon>Magnoliopsida</taxon>
        <taxon>Liliopsida</taxon>
        <taxon>Poales</taxon>
        <taxon>Poaceae</taxon>
        <taxon>PACMAD clade</taxon>
        <taxon>Chloridoideae</taxon>
        <taxon>Cynodonteae</taxon>
        <taxon>Eleusininae</taxon>
        <taxon>Eleusine</taxon>
    </lineage>
</organism>
<feature type="transmembrane region" description="Helical" evidence="9">
    <location>
        <begin position="116"/>
        <end position="134"/>
    </location>
</feature>
<evidence type="ECO:0000256" key="9">
    <source>
        <dbReference type="SAM" id="Phobius"/>
    </source>
</evidence>
<dbReference type="FunFam" id="1.20.1510.10:FF:000033">
    <property type="entry name" value="Unplaced genomic scaffold supercont1.9, whole genome shotgun sequence"/>
    <property type="match status" value="1"/>
</dbReference>
<feature type="transmembrane region" description="Helical" evidence="9">
    <location>
        <begin position="75"/>
        <end position="96"/>
    </location>
</feature>
<name>A0AAV5E136_ELECO</name>
<feature type="transmembrane region" description="Helical" evidence="9">
    <location>
        <begin position="216"/>
        <end position="238"/>
    </location>
</feature>
<dbReference type="GO" id="GO:0005385">
    <property type="term" value="F:zinc ion transmembrane transporter activity"/>
    <property type="evidence" value="ECO:0007669"/>
    <property type="project" value="InterPro"/>
</dbReference>
<feature type="transmembrane region" description="Helical" evidence="9">
    <location>
        <begin position="644"/>
        <end position="665"/>
    </location>
</feature>
<evidence type="ECO:0000256" key="5">
    <source>
        <dbReference type="ARBA" id="ARBA00022989"/>
    </source>
</evidence>
<comment type="similarity">
    <text evidence="2">Belongs to the cation diffusion facilitator (CDF) transporter (TC 2.A.4) family. SLC30A subfamily.</text>
</comment>
<feature type="transmembrane region" description="Helical" evidence="9">
    <location>
        <begin position="671"/>
        <end position="693"/>
    </location>
</feature>
<evidence type="ECO:0000313" key="12">
    <source>
        <dbReference type="Proteomes" id="UP001054889"/>
    </source>
</evidence>
<dbReference type="InterPro" id="IPR027469">
    <property type="entry name" value="Cation_efflux_TMD_sf"/>
</dbReference>
<dbReference type="Proteomes" id="UP001054889">
    <property type="component" value="Unassembled WGS sequence"/>
</dbReference>
<feature type="region of interest" description="Disordered" evidence="8">
    <location>
        <begin position="606"/>
        <end position="634"/>
    </location>
</feature>
<feature type="transmembrane region" description="Helical" evidence="9">
    <location>
        <begin position="392"/>
        <end position="412"/>
    </location>
</feature>
<dbReference type="InterPro" id="IPR002524">
    <property type="entry name" value="Cation_efflux"/>
</dbReference>
<gene>
    <name evidence="11" type="primary">gb03169</name>
    <name evidence="11" type="ORF">PR202_gb03169</name>
</gene>
<feature type="domain" description="Cation efflux protein transmembrane" evidence="10">
    <location>
        <begin position="360"/>
        <end position="534"/>
    </location>
</feature>
<keyword evidence="3" id="KW-0813">Transport</keyword>
<feature type="compositionally biased region" description="Basic residues" evidence="8">
    <location>
        <begin position="495"/>
        <end position="510"/>
    </location>
</feature>
<sequence>MAGRHAPHLRLAVPPRLSAHPSFRFPSTPLPTPSKAPRGGGGGLPSSPYAAALLRLLALQALFLLGPAVRALPSLGHALALPPLLALLSAAVLLLLHLSVKAQQQQPHHPFPALPALLRPALVTAISLLLRFVALRVLPSPGLLVLADSAGALLARALRRPSRRRVLAVSVAASSLAFISPSPAVLLSIPFASGFLSSVENSATARHATRSRRARAAAFALAAAFLLVPALVGLFFLGSNDASDGDGAVPLGRLWWMLLNAAVFGMALGRRQEQDRGNGTPCMDFAMTFLCTLVLELVYYPKMFLPGFLICGFLLWIASRELAPAGYVELGSADVSESVYEAVMGPVRHIMSERKSRKIAAFLLINTAYMFVEFGCGFMSDSLGLISDACHMLFDCAALAIGLYASYIARLPANGTYNYGRGRFEVVSGYVNAVFLVLVGVLIVLESFERILEPREISTSSLMAVSVGGLVVNIIGLVFFHEEHHHAHGGTCSHSHSHPHSHSHSHSHHHSHEDHHHHDHDHHSSNHAKAACEHHGDASKNHHHDHHINSNNGERTCRDKHSDCQSHEHHHHDHLDHCQKSGDHTHQNYSNGSAEQQLLEIPLQNMHSHCSQDHSSKVELSSSETRNSEKSRNWRHIDHNMEGIFLHVLADTMGSVGVVISTLLIKYKGWLIADPICSVFISVMIVSSVLPLLRNSAEILLQRVPRSHEKDLSVALDDVMKIEGVLGVHDVHVWNLTNTDIVGTFHLHVSAEADKSSIRNRASHIFHEAGVQDLTIQVECIKR</sequence>
<feature type="region of interest" description="Disordered" evidence="8">
    <location>
        <begin position="20"/>
        <end position="42"/>
    </location>
</feature>
<dbReference type="SUPFAM" id="SSF161111">
    <property type="entry name" value="Cation efflux protein transmembrane domain-like"/>
    <property type="match status" value="1"/>
</dbReference>
<evidence type="ECO:0000313" key="11">
    <source>
        <dbReference type="EMBL" id="GJN16206.1"/>
    </source>
</evidence>
<reference evidence="11" key="2">
    <citation type="submission" date="2021-12" db="EMBL/GenBank/DDBJ databases">
        <title>Resequencing data analysis of finger millet.</title>
        <authorList>
            <person name="Hatakeyama M."/>
            <person name="Aluri S."/>
            <person name="Balachadran M.T."/>
            <person name="Sivarajan S.R."/>
            <person name="Poveda L."/>
            <person name="Shimizu-Inatsugi R."/>
            <person name="Schlapbach R."/>
            <person name="Sreeman S.M."/>
            <person name="Shimizu K.K."/>
        </authorList>
    </citation>
    <scope>NUCLEOTIDE SEQUENCE</scope>
</reference>
<dbReference type="EMBL" id="BQKI01000072">
    <property type="protein sequence ID" value="GJN16206.1"/>
    <property type="molecule type" value="Genomic_DNA"/>
</dbReference>
<feature type="transmembrane region" description="Helical" evidence="9">
    <location>
        <begin position="48"/>
        <end position="69"/>
    </location>
</feature>
<proteinExistence type="inferred from homology"/>
<keyword evidence="6" id="KW-0406">Ion transport</keyword>
<dbReference type="Gene3D" id="1.20.1510.10">
    <property type="entry name" value="Cation efflux protein transmembrane domain"/>
    <property type="match status" value="2"/>
</dbReference>
<dbReference type="InterPro" id="IPR045316">
    <property type="entry name" value="Msc2-like"/>
</dbReference>
<evidence type="ECO:0000259" key="10">
    <source>
        <dbReference type="Pfam" id="PF01545"/>
    </source>
</evidence>
<evidence type="ECO:0000256" key="1">
    <source>
        <dbReference type="ARBA" id="ARBA00004141"/>
    </source>
</evidence>
<feature type="transmembrane region" description="Helical" evidence="9">
    <location>
        <begin position="305"/>
        <end position="323"/>
    </location>
</feature>
<keyword evidence="7 9" id="KW-0472">Membrane</keyword>
<dbReference type="AlphaFoldDB" id="A0AAV5E136"/>
<feature type="transmembrane region" description="Helical" evidence="9">
    <location>
        <begin position="424"/>
        <end position="445"/>
    </location>
</feature>
<dbReference type="PANTHER" id="PTHR45755">
    <property type="match status" value="1"/>
</dbReference>
<feature type="compositionally biased region" description="Basic and acidic residues" evidence="8">
    <location>
        <begin position="555"/>
        <end position="586"/>
    </location>
</feature>
<keyword evidence="5 9" id="KW-1133">Transmembrane helix</keyword>
<dbReference type="Pfam" id="PF01545">
    <property type="entry name" value="Cation_efflux"/>
    <property type="match status" value="2"/>
</dbReference>